<keyword evidence="6" id="KW-0472">Membrane</keyword>
<dbReference type="SMART" id="SM00181">
    <property type="entry name" value="EGF"/>
    <property type="match status" value="2"/>
</dbReference>
<dbReference type="Gene3D" id="2.60.40.4100">
    <property type="entry name" value="Zona pellucida, ZP-C domain"/>
    <property type="match status" value="1"/>
</dbReference>
<dbReference type="PROSITE" id="PS01187">
    <property type="entry name" value="EGF_CA"/>
    <property type="match status" value="1"/>
</dbReference>
<dbReference type="InterPro" id="IPR002035">
    <property type="entry name" value="VWF_A"/>
</dbReference>
<proteinExistence type="predicted"/>
<dbReference type="SMART" id="SM00179">
    <property type="entry name" value="EGF_CA"/>
    <property type="match status" value="2"/>
</dbReference>
<feature type="transmembrane region" description="Helical" evidence="6">
    <location>
        <begin position="550"/>
        <end position="572"/>
    </location>
</feature>
<name>A0ABN8PHT3_9CNID</name>
<keyword evidence="2" id="KW-0732">Signal</keyword>
<dbReference type="InterPro" id="IPR000742">
    <property type="entry name" value="EGF"/>
</dbReference>
<dbReference type="PROSITE" id="PS51034">
    <property type="entry name" value="ZP_2"/>
    <property type="match status" value="1"/>
</dbReference>
<feature type="domain" description="EGF-like" evidence="7">
    <location>
        <begin position="197"/>
        <end position="235"/>
    </location>
</feature>
<evidence type="ECO:0000256" key="1">
    <source>
        <dbReference type="ARBA" id="ARBA00022536"/>
    </source>
</evidence>
<dbReference type="PROSITE" id="PS01186">
    <property type="entry name" value="EGF_2"/>
    <property type="match status" value="1"/>
</dbReference>
<dbReference type="PRINTS" id="PR00023">
    <property type="entry name" value="ZPELLUCIDA"/>
</dbReference>
<keyword evidence="6" id="KW-1133">Transmembrane helix</keyword>
<dbReference type="InterPro" id="IPR049883">
    <property type="entry name" value="NOTCH1_EGF-like"/>
</dbReference>
<comment type="caution">
    <text evidence="10">The sequence shown here is derived from an EMBL/GenBank/DDBJ whole genome shotgun (WGS) entry which is preliminary data.</text>
</comment>
<evidence type="ECO:0000313" key="10">
    <source>
        <dbReference type="EMBL" id="CAH3144041.1"/>
    </source>
</evidence>
<evidence type="ECO:0000256" key="5">
    <source>
        <dbReference type="PROSITE-ProRule" id="PRU00076"/>
    </source>
</evidence>
<dbReference type="EMBL" id="CALNXI010000863">
    <property type="protein sequence ID" value="CAH3144041.1"/>
    <property type="molecule type" value="Genomic_DNA"/>
</dbReference>
<feature type="domain" description="ZP" evidence="9">
    <location>
        <begin position="259"/>
        <end position="507"/>
    </location>
</feature>
<keyword evidence="6" id="KW-0812">Transmembrane</keyword>
<dbReference type="PANTHER" id="PTHR14002:SF43">
    <property type="entry name" value="DELTA-LIKE PROTEIN"/>
    <property type="match status" value="1"/>
</dbReference>
<evidence type="ECO:0000256" key="2">
    <source>
        <dbReference type="ARBA" id="ARBA00022729"/>
    </source>
</evidence>
<dbReference type="SMART" id="SM00241">
    <property type="entry name" value="ZP"/>
    <property type="match status" value="1"/>
</dbReference>
<dbReference type="SUPFAM" id="SSF53300">
    <property type="entry name" value="vWA-like"/>
    <property type="match status" value="1"/>
</dbReference>
<keyword evidence="3" id="KW-1015">Disulfide bond</keyword>
<evidence type="ECO:0000259" key="8">
    <source>
        <dbReference type="PROSITE" id="PS50234"/>
    </source>
</evidence>
<dbReference type="Gene3D" id="2.10.25.10">
    <property type="entry name" value="Laminin"/>
    <property type="match status" value="2"/>
</dbReference>
<keyword evidence="11" id="KW-1185">Reference proteome</keyword>
<evidence type="ECO:0000259" key="7">
    <source>
        <dbReference type="PROSITE" id="PS50026"/>
    </source>
</evidence>
<evidence type="ECO:0000256" key="6">
    <source>
        <dbReference type="SAM" id="Phobius"/>
    </source>
</evidence>
<dbReference type="SUPFAM" id="SSF57196">
    <property type="entry name" value="EGF/Laminin"/>
    <property type="match status" value="1"/>
</dbReference>
<evidence type="ECO:0000256" key="4">
    <source>
        <dbReference type="ARBA" id="ARBA00023180"/>
    </source>
</evidence>
<feature type="domain" description="EGF-like" evidence="7">
    <location>
        <begin position="160"/>
        <end position="196"/>
    </location>
</feature>
<keyword evidence="1 5" id="KW-0245">EGF-like domain</keyword>
<keyword evidence="4" id="KW-0325">Glycoprotein</keyword>
<dbReference type="Gene3D" id="3.40.50.410">
    <property type="entry name" value="von Willebrand factor, type A domain"/>
    <property type="match status" value="1"/>
</dbReference>
<dbReference type="Pfam" id="PF00100">
    <property type="entry name" value="Zona_pellucida"/>
    <property type="match status" value="1"/>
</dbReference>
<dbReference type="PROSITE" id="PS50026">
    <property type="entry name" value="EGF_3"/>
    <property type="match status" value="2"/>
</dbReference>
<dbReference type="InterPro" id="IPR018097">
    <property type="entry name" value="EGF_Ca-bd_CS"/>
</dbReference>
<dbReference type="InterPro" id="IPR042235">
    <property type="entry name" value="ZP-C_dom"/>
</dbReference>
<dbReference type="Gene3D" id="2.60.40.3210">
    <property type="entry name" value="Zona pellucida, ZP-N domain"/>
    <property type="match status" value="1"/>
</dbReference>
<dbReference type="InterPro" id="IPR055355">
    <property type="entry name" value="ZP-C"/>
</dbReference>
<feature type="domain" description="VWFA" evidence="8">
    <location>
        <begin position="1"/>
        <end position="153"/>
    </location>
</feature>
<organism evidence="10 11">
    <name type="scientific">Porites evermanni</name>
    <dbReference type="NCBI Taxonomy" id="104178"/>
    <lineage>
        <taxon>Eukaryota</taxon>
        <taxon>Metazoa</taxon>
        <taxon>Cnidaria</taxon>
        <taxon>Anthozoa</taxon>
        <taxon>Hexacorallia</taxon>
        <taxon>Scleractinia</taxon>
        <taxon>Fungiina</taxon>
        <taxon>Poritidae</taxon>
        <taxon>Porites</taxon>
    </lineage>
</organism>
<evidence type="ECO:0000256" key="3">
    <source>
        <dbReference type="ARBA" id="ARBA00023157"/>
    </source>
</evidence>
<dbReference type="InterPro" id="IPR001881">
    <property type="entry name" value="EGF-like_Ca-bd_dom"/>
</dbReference>
<dbReference type="InterPro" id="IPR000152">
    <property type="entry name" value="EGF-type_Asp/Asn_hydroxyl_site"/>
</dbReference>
<comment type="caution">
    <text evidence="5">Lacks conserved residue(s) required for the propagation of feature annotation.</text>
</comment>
<dbReference type="InterPro" id="IPR001507">
    <property type="entry name" value="ZP_dom"/>
</dbReference>
<dbReference type="PANTHER" id="PTHR14002">
    <property type="entry name" value="ENDOGLIN/TGF-BETA RECEPTOR TYPE III"/>
    <property type="match status" value="1"/>
</dbReference>
<dbReference type="Pfam" id="PF00092">
    <property type="entry name" value="VWA"/>
    <property type="match status" value="1"/>
</dbReference>
<dbReference type="InterPro" id="IPR036465">
    <property type="entry name" value="vWFA_dom_sf"/>
</dbReference>
<accession>A0ABN8PHT3</accession>
<dbReference type="PROSITE" id="PS00010">
    <property type="entry name" value="ASX_HYDROXYL"/>
    <property type="match status" value="1"/>
</dbReference>
<dbReference type="Pfam" id="PF07645">
    <property type="entry name" value="EGF_CA"/>
    <property type="match status" value="1"/>
</dbReference>
<dbReference type="InterPro" id="IPR048290">
    <property type="entry name" value="ZP_chr"/>
</dbReference>
<dbReference type="Pfam" id="PF23344">
    <property type="entry name" value="ZP-N"/>
    <property type="match status" value="1"/>
</dbReference>
<gene>
    <name evidence="10" type="ORF">PEVE_00043034</name>
</gene>
<dbReference type="Proteomes" id="UP001159427">
    <property type="component" value="Unassembled WGS sequence"/>
</dbReference>
<reference evidence="10 11" key="1">
    <citation type="submission" date="2022-05" db="EMBL/GenBank/DDBJ databases">
        <authorList>
            <consortium name="Genoscope - CEA"/>
            <person name="William W."/>
        </authorList>
    </citation>
    <scope>NUCLEOTIDE SEQUENCE [LARGE SCALE GENOMIC DNA]</scope>
</reference>
<protein>
    <submittedName>
        <fullName evidence="10">Uncharacterized protein</fullName>
    </submittedName>
</protein>
<dbReference type="PROSITE" id="PS50234">
    <property type="entry name" value="VWFA"/>
    <property type="match status" value="1"/>
</dbReference>
<sequence length="586" mass="64490">MKDTMNVLVDNYGTKDARYSLITSGSEATTIIDFADDYKNTQGFKNALAIVQRPEGTPDLKKALDLAQVAFEKAPPRLGAKKILVVFIDQRSVNYPQVLTTSGERLHKAGVVVVPVAVGSLADVGELTRLAPSKGVVIEVKSEEGADAIAQKIMSGAVQGTNACSQCDLNAVCLKSNGNYTCSCKLGYAGSGQICEDVDECELGTDLCNGNAFCTNNIGLYDCSCMEGYEGNGFDCRESQAAIGAGEGFKVINENLAISCGKMLIRVVLHKRFFMGMMGRTDLRLNDPSCLPKDNGTHFLFETNLTSCGTKMMATENAFVYMNTIQERPTEGIITRLAEVDIPFRCLYLKMSQTSAIQLETRRKRIRANASDSGMFDINLGVFKDAAYTRPYGDQSFPIGVMVNERVYLQLSVDSKDPRLAVIAQRCHATPDPNPNSTLQYDLIQNGCPQDSTVQYHPTNVKGLHRFSLQAFHFVDQPDPFVYIHCKAIVCNSTNPEAECFKDCNVLPRYRQRRSLPYVEPLHAEFLSHGPIWLKNVKKPQGDSPGQDPMVGVSVVLGMLAVLCMVVFAVLYRRMMALRKNETTDV</sequence>
<evidence type="ECO:0000313" key="11">
    <source>
        <dbReference type="Proteomes" id="UP001159427"/>
    </source>
</evidence>
<dbReference type="CDD" id="cd00054">
    <property type="entry name" value="EGF_CA"/>
    <property type="match status" value="1"/>
</dbReference>
<evidence type="ECO:0000259" key="9">
    <source>
        <dbReference type="PROSITE" id="PS51034"/>
    </source>
</evidence>
<dbReference type="InterPro" id="IPR055356">
    <property type="entry name" value="ZP-N"/>
</dbReference>